<comment type="caution">
    <text evidence="1">The sequence shown here is derived from an EMBL/GenBank/DDBJ whole genome shotgun (WGS) entry which is preliminary data.</text>
</comment>
<accession>A0A0V1IF48</accession>
<evidence type="ECO:0000313" key="1">
    <source>
        <dbReference type="EMBL" id="KRZ21407.1"/>
    </source>
</evidence>
<sequence>MKTKSSSTRLQQRPMSTSNLLTLPTIWENEQKLSMSSSFLLIVFLYIDSKARCDGFVPLFRINADDECC</sequence>
<protein>
    <submittedName>
        <fullName evidence="1">Uncharacterized protein</fullName>
    </submittedName>
</protein>
<dbReference type="EMBL" id="JYDS01000207">
    <property type="protein sequence ID" value="KRZ21407.1"/>
    <property type="molecule type" value="Genomic_DNA"/>
</dbReference>
<evidence type="ECO:0000313" key="2">
    <source>
        <dbReference type="Proteomes" id="UP000054805"/>
    </source>
</evidence>
<dbReference type="Proteomes" id="UP000054805">
    <property type="component" value="Unassembled WGS sequence"/>
</dbReference>
<keyword evidence="2" id="KW-1185">Reference proteome</keyword>
<dbReference type="AlphaFoldDB" id="A0A0V1IF48"/>
<gene>
    <name evidence="1" type="ORF">T4B_8834</name>
</gene>
<organism evidence="1 2">
    <name type="scientific">Trichinella pseudospiralis</name>
    <name type="common">Parasitic roundworm</name>
    <dbReference type="NCBI Taxonomy" id="6337"/>
    <lineage>
        <taxon>Eukaryota</taxon>
        <taxon>Metazoa</taxon>
        <taxon>Ecdysozoa</taxon>
        <taxon>Nematoda</taxon>
        <taxon>Enoplea</taxon>
        <taxon>Dorylaimia</taxon>
        <taxon>Trichinellida</taxon>
        <taxon>Trichinellidae</taxon>
        <taxon>Trichinella</taxon>
    </lineage>
</organism>
<reference evidence="1 2" key="1">
    <citation type="submission" date="2015-01" db="EMBL/GenBank/DDBJ databases">
        <title>Evolution of Trichinella species and genotypes.</title>
        <authorList>
            <person name="Korhonen P.K."/>
            <person name="Edoardo P."/>
            <person name="Giuseppe L.R."/>
            <person name="Gasser R.B."/>
        </authorList>
    </citation>
    <scope>NUCLEOTIDE SEQUENCE [LARGE SCALE GENOMIC DNA]</scope>
    <source>
        <strain evidence="1">ISS588</strain>
    </source>
</reference>
<proteinExistence type="predicted"/>
<name>A0A0V1IF48_TRIPS</name>